<dbReference type="PANTHER" id="PTHR43285">
    <property type="entry name" value="ANTHRANILATE PHOSPHORIBOSYLTRANSFERASE"/>
    <property type="match status" value="1"/>
</dbReference>
<evidence type="ECO:0000256" key="2">
    <source>
        <dbReference type="ARBA" id="ARBA00022679"/>
    </source>
</evidence>
<protein>
    <recommendedName>
        <fullName evidence="3">Glycosyl transferase family 3 N-terminal domain-containing protein</fullName>
    </recommendedName>
</protein>
<keyword evidence="2" id="KW-0808">Transferase</keyword>
<proteinExistence type="predicted"/>
<dbReference type="EMBL" id="LAZR01007047">
    <property type="protein sequence ID" value="KKM87831.1"/>
    <property type="molecule type" value="Genomic_DNA"/>
</dbReference>
<dbReference type="GO" id="GO:0000162">
    <property type="term" value="P:L-tryptophan biosynthetic process"/>
    <property type="evidence" value="ECO:0007669"/>
    <property type="project" value="InterPro"/>
</dbReference>
<accession>A0A0F9LKV0</accession>
<dbReference type="InterPro" id="IPR005940">
    <property type="entry name" value="Anthranilate_Pribosyl_Tfrase"/>
</dbReference>
<dbReference type="AlphaFoldDB" id="A0A0F9LKV0"/>
<dbReference type="Pfam" id="PF02885">
    <property type="entry name" value="Glycos_trans_3N"/>
    <property type="match status" value="1"/>
</dbReference>
<dbReference type="GO" id="GO:0004048">
    <property type="term" value="F:anthranilate phosphoribosyltransferase activity"/>
    <property type="evidence" value="ECO:0007669"/>
    <property type="project" value="InterPro"/>
</dbReference>
<keyword evidence="1" id="KW-0328">Glycosyltransferase</keyword>
<dbReference type="InterPro" id="IPR036320">
    <property type="entry name" value="Glycosyl_Trfase_fam3_N_dom_sf"/>
</dbReference>
<dbReference type="SUPFAM" id="SSF47648">
    <property type="entry name" value="Nucleoside phosphorylase/phosphoribosyltransferase N-terminal domain"/>
    <property type="match status" value="1"/>
</dbReference>
<reference evidence="4" key="1">
    <citation type="journal article" date="2015" name="Nature">
        <title>Complex archaea that bridge the gap between prokaryotes and eukaryotes.</title>
        <authorList>
            <person name="Spang A."/>
            <person name="Saw J.H."/>
            <person name="Jorgensen S.L."/>
            <person name="Zaremba-Niedzwiedzka K."/>
            <person name="Martijn J."/>
            <person name="Lind A.E."/>
            <person name="van Eijk R."/>
            <person name="Schleper C."/>
            <person name="Guy L."/>
            <person name="Ettema T.J."/>
        </authorList>
    </citation>
    <scope>NUCLEOTIDE SEQUENCE</scope>
</reference>
<dbReference type="PANTHER" id="PTHR43285:SF2">
    <property type="entry name" value="ANTHRANILATE PHOSPHORIBOSYLTRANSFERASE"/>
    <property type="match status" value="1"/>
</dbReference>
<evidence type="ECO:0000256" key="1">
    <source>
        <dbReference type="ARBA" id="ARBA00022676"/>
    </source>
</evidence>
<gene>
    <name evidence="4" type="ORF">LCGC14_1264960</name>
</gene>
<dbReference type="InterPro" id="IPR017459">
    <property type="entry name" value="Glycosyl_Trfase_fam3_N_dom"/>
</dbReference>
<evidence type="ECO:0000313" key="4">
    <source>
        <dbReference type="EMBL" id="KKM87831.1"/>
    </source>
</evidence>
<feature type="domain" description="Glycosyl transferase family 3 N-terminal" evidence="3">
    <location>
        <begin position="10"/>
        <end position="69"/>
    </location>
</feature>
<comment type="caution">
    <text evidence="4">The sequence shown here is derived from an EMBL/GenBank/DDBJ whole genome shotgun (WGS) entry which is preliminary data.</text>
</comment>
<sequence>MSENRIVEGLQKITQKINLSIEDAENIMREIMSGKVQDSQLGAFLTALSMKGESIEEITGFARIMREFANRIEPNIKGDLLDTCGIQNIFRFPMNKLNS</sequence>
<organism evidence="4">
    <name type="scientific">marine sediment metagenome</name>
    <dbReference type="NCBI Taxonomy" id="412755"/>
    <lineage>
        <taxon>unclassified sequences</taxon>
        <taxon>metagenomes</taxon>
        <taxon>ecological metagenomes</taxon>
    </lineage>
</organism>
<evidence type="ECO:0000259" key="3">
    <source>
        <dbReference type="Pfam" id="PF02885"/>
    </source>
</evidence>
<dbReference type="GO" id="GO:0005829">
    <property type="term" value="C:cytosol"/>
    <property type="evidence" value="ECO:0007669"/>
    <property type="project" value="TreeGrafter"/>
</dbReference>
<name>A0A0F9LKV0_9ZZZZ</name>
<dbReference type="Gene3D" id="1.20.970.10">
    <property type="entry name" value="Transferase, Pyrimidine Nucleoside Phosphorylase, Chain C"/>
    <property type="match status" value="1"/>
</dbReference>